<sequence length="128" mass="14887">MPPQSKKKLRKEVHKILSPSDLRTLQWLTEKTPIQEKTKVQKTHHRSVLVQRSSNPDKIIHSHANPHTDTQAEDDQNRQSTSKMMQKNLQKEYQKPPKKDPHEDPLQKATHDQFNAKVTRGISRVCVS</sequence>
<dbReference type="OrthoDB" id="7989813at2759"/>
<organism evidence="3">
    <name type="scientific">Drosophila persimilis</name>
    <name type="common">Fruit fly</name>
    <dbReference type="NCBI Taxonomy" id="7234"/>
    <lineage>
        <taxon>Eukaryota</taxon>
        <taxon>Metazoa</taxon>
        <taxon>Ecdysozoa</taxon>
        <taxon>Arthropoda</taxon>
        <taxon>Hexapoda</taxon>
        <taxon>Insecta</taxon>
        <taxon>Pterygota</taxon>
        <taxon>Neoptera</taxon>
        <taxon>Endopterygota</taxon>
        <taxon>Diptera</taxon>
        <taxon>Brachycera</taxon>
        <taxon>Muscomorpha</taxon>
        <taxon>Ephydroidea</taxon>
        <taxon>Drosophilidae</taxon>
        <taxon>Drosophila</taxon>
        <taxon>Sophophora</taxon>
    </lineage>
</organism>
<gene>
    <name evidence="2" type="primary">Dper\GL22372</name>
    <name evidence="2" type="ORF">Dper_GL22372</name>
</gene>
<evidence type="ECO:0000313" key="2">
    <source>
        <dbReference type="EMBL" id="EDW37606.1"/>
    </source>
</evidence>
<dbReference type="AlphaFoldDB" id="B4IRK6"/>
<dbReference type="HOGENOM" id="CLU_1961890_0_0_1"/>
<accession>B4IRK6</accession>
<dbReference type="EMBL" id="CH694307">
    <property type="protein sequence ID" value="EDW37606.1"/>
    <property type="molecule type" value="Genomic_DNA"/>
</dbReference>
<protein>
    <submittedName>
        <fullName evidence="2">GL22372</fullName>
    </submittedName>
</protein>
<evidence type="ECO:0000313" key="3">
    <source>
        <dbReference type="Proteomes" id="UP000008744"/>
    </source>
</evidence>
<dbReference type="Proteomes" id="UP000008744">
    <property type="component" value="Unassembled WGS sequence"/>
</dbReference>
<evidence type="ECO:0000256" key="1">
    <source>
        <dbReference type="SAM" id="MobiDB-lite"/>
    </source>
</evidence>
<proteinExistence type="predicted"/>
<feature type="compositionally biased region" description="Basic and acidic residues" evidence="1">
    <location>
        <begin position="89"/>
        <end position="111"/>
    </location>
</feature>
<feature type="compositionally biased region" description="Polar residues" evidence="1">
    <location>
        <begin position="78"/>
        <end position="88"/>
    </location>
</feature>
<keyword evidence="3" id="KW-1185">Reference proteome</keyword>
<name>B4IRK6_DROPE</name>
<feature type="region of interest" description="Disordered" evidence="1">
    <location>
        <begin position="31"/>
        <end position="128"/>
    </location>
</feature>
<reference evidence="2 3" key="1">
    <citation type="journal article" date="2007" name="Nature">
        <title>Evolution of genes and genomes on the Drosophila phylogeny.</title>
        <authorList>
            <consortium name="Drosophila 12 Genomes Consortium"/>
            <person name="Clark A.G."/>
            <person name="Eisen M.B."/>
            <person name="Smith D.R."/>
            <person name="Bergman C.M."/>
            <person name="Oliver B."/>
            <person name="Markow T.A."/>
            <person name="Kaufman T.C."/>
            <person name="Kellis M."/>
            <person name="Gelbart W."/>
            <person name="Iyer V.N."/>
            <person name="Pollard D.A."/>
            <person name="Sackton T.B."/>
            <person name="Larracuente A.M."/>
            <person name="Singh N.D."/>
            <person name="Abad J.P."/>
            <person name="Abt D.N."/>
            <person name="Adryan B."/>
            <person name="Aguade M."/>
            <person name="Akashi H."/>
            <person name="Anderson W.W."/>
            <person name="Aquadro C.F."/>
            <person name="Ardell D.H."/>
            <person name="Arguello R."/>
            <person name="Artieri C.G."/>
            <person name="Barbash D.A."/>
            <person name="Barker D."/>
            <person name="Barsanti P."/>
            <person name="Batterham P."/>
            <person name="Batzoglou S."/>
            <person name="Begun D."/>
            <person name="Bhutkar A."/>
            <person name="Blanco E."/>
            <person name="Bosak S.A."/>
            <person name="Bradley R.K."/>
            <person name="Brand A.D."/>
            <person name="Brent M.R."/>
            <person name="Brooks A.N."/>
            <person name="Brown R.H."/>
            <person name="Butlin R.K."/>
            <person name="Caggese C."/>
            <person name="Calvi B.R."/>
            <person name="Bernardo de Carvalho A."/>
            <person name="Caspi A."/>
            <person name="Castrezana S."/>
            <person name="Celniker S.E."/>
            <person name="Chang J.L."/>
            <person name="Chapple C."/>
            <person name="Chatterji S."/>
            <person name="Chinwalla A."/>
            <person name="Civetta A."/>
            <person name="Clifton S.W."/>
            <person name="Comeron J.M."/>
            <person name="Costello J.C."/>
            <person name="Coyne J.A."/>
            <person name="Daub J."/>
            <person name="David R.G."/>
            <person name="Delcher A.L."/>
            <person name="Delehaunty K."/>
            <person name="Do C.B."/>
            <person name="Ebling H."/>
            <person name="Edwards K."/>
            <person name="Eickbush T."/>
            <person name="Evans J.D."/>
            <person name="Filipski A."/>
            <person name="Findeiss S."/>
            <person name="Freyhult E."/>
            <person name="Fulton L."/>
            <person name="Fulton R."/>
            <person name="Garcia A.C."/>
            <person name="Gardiner A."/>
            <person name="Garfield D.A."/>
            <person name="Garvin B.E."/>
            <person name="Gibson G."/>
            <person name="Gilbert D."/>
            <person name="Gnerre S."/>
            <person name="Godfrey J."/>
            <person name="Good R."/>
            <person name="Gotea V."/>
            <person name="Gravely B."/>
            <person name="Greenberg A.J."/>
            <person name="Griffiths-Jones S."/>
            <person name="Gross S."/>
            <person name="Guigo R."/>
            <person name="Gustafson E.A."/>
            <person name="Haerty W."/>
            <person name="Hahn M.W."/>
            <person name="Halligan D.L."/>
            <person name="Halpern A.L."/>
            <person name="Halter G.M."/>
            <person name="Han M.V."/>
            <person name="Heger A."/>
            <person name="Hillier L."/>
            <person name="Hinrichs A.S."/>
            <person name="Holmes I."/>
            <person name="Hoskins R.A."/>
            <person name="Hubisz M.J."/>
            <person name="Hultmark D."/>
            <person name="Huntley M.A."/>
            <person name="Jaffe D.B."/>
            <person name="Jagadeeshan S."/>
            <person name="Jeck W.R."/>
            <person name="Johnson J."/>
            <person name="Jones C.D."/>
            <person name="Jordan W.C."/>
            <person name="Karpen G.H."/>
            <person name="Kataoka E."/>
            <person name="Keightley P.D."/>
            <person name="Kheradpour P."/>
            <person name="Kirkness E.F."/>
            <person name="Koerich L.B."/>
            <person name="Kristiansen K."/>
            <person name="Kudrna D."/>
            <person name="Kulathinal R.J."/>
            <person name="Kumar S."/>
            <person name="Kwok R."/>
            <person name="Lander E."/>
            <person name="Langley C.H."/>
            <person name="Lapoint R."/>
            <person name="Lazzaro B.P."/>
            <person name="Lee S.J."/>
            <person name="Levesque L."/>
            <person name="Li R."/>
            <person name="Lin C.F."/>
            <person name="Lin M.F."/>
            <person name="Lindblad-Toh K."/>
            <person name="Llopart A."/>
            <person name="Long M."/>
            <person name="Low L."/>
            <person name="Lozovsky E."/>
            <person name="Lu J."/>
            <person name="Luo M."/>
            <person name="Machado C.A."/>
            <person name="Makalowski W."/>
            <person name="Marzo M."/>
            <person name="Matsuda M."/>
            <person name="Matzkin L."/>
            <person name="McAllister B."/>
            <person name="McBride C.S."/>
            <person name="McKernan B."/>
            <person name="McKernan K."/>
            <person name="Mendez-Lago M."/>
            <person name="Minx P."/>
            <person name="Mollenhauer M.U."/>
            <person name="Montooth K."/>
            <person name="Mount S.M."/>
            <person name="Mu X."/>
            <person name="Myers E."/>
            <person name="Negre B."/>
            <person name="Newfeld S."/>
            <person name="Nielsen R."/>
            <person name="Noor M.A."/>
            <person name="O'Grady P."/>
            <person name="Pachter L."/>
            <person name="Papaceit M."/>
            <person name="Parisi M.J."/>
            <person name="Parisi M."/>
            <person name="Parts L."/>
            <person name="Pedersen J.S."/>
            <person name="Pesole G."/>
            <person name="Phillippy A.M."/>
            <person name="Ponting C.P."/>
            <person name="Pop M."/>
            <person name="Porcelli D."/>
            <person name="Powell J.R."/>
            <person name="Prohaska S."/>
            <person name="Pruitt K."/>
            <person name="Puig M."/>
            <person name="Quesneville H."/>
            <person name="Ram K.R."/>
            <person name="Rand D."/>
            <person name="Rasmussen M.D."/>
            <person name="Reed L.K."/>
            <person name="Reenan R."/>
            <person name="Reily A."/>
            <person name="Remington K.A."/>
            <person name="Rieger T.T."/>
            <person name="Ritchie M.G."/>
            <person name="Robin C."/>
            <person name="Rogers Y.H."/>
            <person name="Rohde C."/>
            <person name="Rozas J."/>
            <person name="Rubenfield M.J."/>
            <person name="Ruiz A."/>
            <person name="Russo S."/>
            <person name="Salzberg S.L."/>
            <person name="Sanchez-Gracia A."/>
            <person name="Saranga D.J."/>
            <person name="Sato H."/>
            <person name="Schaeffer S.W."/>
            <person name="Schatz M.C."/>
            <person name="Schlenke T."/>
            <person name="Schwartz R."/>
            <person name="Segarra C."/>
            <person name="Singh R.S."/>
            <person name="Sirot L."/>
            <person name="Sirota M."/>
            <person name="Sisneros N.B."/>
            <person name="Smith C.D."/>
            <person name="Smith T.F."/>
            <person name="Spieth J."/>
            <person name="Stage D.E."/>
            <person name="Stark A."/>
            <person name="Stephan W."/>
            <person name="Strausberg R.L."/>
            <person name="Strempel S."/>
            <person name="Sturgill D."/>
            <person name="Sutton G."/>
            <person name="Sutton G.G."/>
            <person name="Tao W."/>
            <person name="Teichmann S."/>
            <person name="Tobari Y.N."/>
            <person name="Tomimura Y."/>
            <person name="Tsolas J.M."/>
            <person name="Valente V.L."/>
            <person name="Venter E."/>
            <person name="Venter J.C."/>
            <person name="Vicario S."/>
            <person name="Vieira F.G."/>
            <person name="Vilella A.J."/>
            <person name="Villasante A."/>
            <person name="Walenz B."/>
            <person name="Wang J."/>
            <person name="Wasserman M."/>
            <person name="Watts T."/>
            <person name="Wilson D."/>
            <person name="Wilson R.K."/>
            <person name="Wing R.A."/>
            <person name="Wolfner M.F."/>
            <person name="Wong A."/>
            <person name="Wong G.K."/>
            <person name="Wu C.I."/>
            <person name="Wu G."/>
            <person name="Yamamoto D."/>
            <person name="Yang H.P."/>
            <person name="Yang S.P."/>
            <person name="Yorke J.A."/>
            <person name="Yoshida K."/>
            <person name="Zdobnov E."/>
            <person name="Zhang P."/>
            <person name="Zhang Y."/>
            <person name="Zimin A.V."/>
            <person name="Baldwin J."/>
            <person name="Abdouelleil A."/>
            <person name="Abdulkadir J."/>
            <person name="Abebe A."/>
            <person name="Abera B."/>
            <person name="Abreu J."/>
            <person name="Acer S.C."/>
            <person name="Aftuck L."/>
            <person name="Alexander A."/>
            <person name="An P."/>
            <person name="Anderson E."/>
            <person name="Anderson S."/>
            <person name="Arachi H."/>
            <person name="Azer M."/>
            <person name="Bachantsang P."/>
            <person name="Barry A."/>
            <person name="Bayul T."/>
            <person name="Berlin A."/>
            <person name="Bessette D."/>
            <person name="Bloom T."/>
            <person name="Blye J."/>
            <person name="Boguslavskiy L."/>
            <person name="Bonnet C."/>
            <person name="Boukhgalter B."/>
            <person name="Bourzgui I."/>
            <person name="Brown A."/>
            <person name="Cahill P."/>
            <person name="Channer S."/>
            <person name="Cheshatsang Y."/>
            <person name="Chuda L."/>
            <person name="Citroen M."/>
            <person name="Collymore A."/>
            <person name="Cooke P."/>
            <person name="Costello M."/>
            <person name="D'Aco K."/>
            <person name="Daza R."/>
            <person name="De Haan G."/>
            <person name="DeGray S."/>
            <person name="DeMaso C."/>
            <person name="Dhargay N."/>
            <person name="Dooley K."/>
            <person name="Dooley E."/>
            <person name="Doricent M."/>
            <person name="Dorje P."/>
            <person name="Dorjee K."/>
            <person name="Dupes A."/>
            <person name="Elong R."/>
            <person name="Falk J."/>
            <person name="Farina A."/>
            <person name="Faro S."/>
            <person name="Ferguson D."/>
            <person name="Fisher S."/>
            <person name="Foley C.D."/>
            <person name="Franke A."/>
            <person name="Friedrich D."/>
            <person name="Gadbois L."/>
            <person name="Gearin G."/>
            <person name="Gearin C.R."/>
            <person name="Giannoukos G."/>
            <person name="Goode T."/>
            <person name="Graham J."/>
            <person name="Grandbois E."/>
            <person name="Grewal S."/>
            <person name="Gyaltsen K."/>
            <person name="Hafez N."/>
            <person name="Hagos B."/>
            <person name="Hall J."/>
            <person name="Henson C."/>
            <person name="Hollinger A."/>
            <person name="Honan T."/>
            <person name="Huard M.D."/>
            <person name="Hughes L."/>
            <person name="Hurhula B."/>
            <person name="Husby M.E."/>
            <person name="Kamat A."/>
            <person name="Kanga B."/>
            <person name="Kashin S."/>
            <person name="Khazanovich D."/>
            <person name="Kisner P."/>
            <person name="Lance K."/>
            <person name="Lara M."/>
            <person name="Lee W."/>
            <person name="Lennon N."/>
            <person name="Letendre F."/>
            <person name="LeVine R."/>
            <person name="Lipovsky A."/>
            <person name="Liu X."/>
            <person name="Liu J."/>
            <person name="Liu S."/>
            <person name="Lokyitsang T."/>
            <person name="Lokyitsang Y."/>
            <person name="Lubonja R."/>
            <person name="Lui A."/>
            <person name="MacDonald P."/>
            <person name="Magnisalis V."/>
            <person name="Maru K."/>
            <person name="Matthews C."/>
            <person name="McCusker W."/>
            <person name="McDonough S."/>
            <person name="Mehta T."/>
            <person name="Meldrim J."/>
            <person name="Meneus L."/>
            <person name="Mihai O."/>
            <person name="Mihalev A."/>
            <person name="Mihova T."/>
            <person name="Mittelman R."/>
            <person name="Mlenga V."/>
            <person name="Montmayeur A."/>
            <person name="Mulrain L."/>
            <person name="Navidi A."/>
            <person name="Naylor J."/>
            <person name="Negash T."/>
            <person name="Nguyen T."/>
            <person name="Nguyen N."/>
            <person name="Nicol R."/>
            <person name="Norbu C."/>
            <person name="Norbu N."/>
            <person name="Novod N."/>
            <person name="O'Neill B."/>
            <person name="Osman S."/>
            <person name="Markiewicz E."/>
            <person name="Oyono O.L."/>
            <person name="Patti C."/>
            <person name="Phunkhang P."/>
            <person name="Pierre F."/>
            <person name="Priest M."/>
            <person name="Raghuraman S."/>
            <person name="Rege F."/>
            <person name="Reyes R."/>
            <person name="Rise C."/>
            <person name="Rogov P."/>
            <person name="Ross K."/>
            <person name="Ryan E."/>
            <person name="Settipalli S."/>
            <person name="Shea T."/>
            <person name="Sherpa N."/>
            <person name="Shi L."/>
            <person name="Shih D."/>
            <person name="Sparrow T."/>
            <person name="Spaulding J."/>
            <person name="Stalker J."/>
            <person name="Stange-Thomann N."/>
            <person name="Stavropoulos S."/>
            <person name="Stone C."/>
            <person name="Strader C."/>
            <person name="Tesfaye S."/>
            <person name="Thomson T."/>
            <person name="Thoulutsang Y."/>
            <person name="Thoulutsang D."/>
            <person name="Topham K."/>
            <person name="Topping I."/>
            <person name="Tsamla T."/>
            <person name="Vassiliev H."/>
            <person name="Vo A."/>
            <person name="Wangchuk T."/>
            <person name="Wangdi T."/>
            <person name="Weiand M."/>
            <person name="Wilkinson J."/>
            <person name="Wilson A."/>
            <person name="Yadav S."/>
            <person name="Young G."/>
            <person name="Yu Q."/>
            <person name="Zembek L."/>
            <person name="Zhong D."/>
            <person name="Zimmer A."/>
            <person name="Zwirko Z."/>
            <person name="Jaffe D.B."/>
            <person name="Alvarez P."/>
            <person name="Brockman W."/>
            <person name="Butler J."/>
            <person name="Chin C."/>
            <person name="Gnerre S."/>
            <person name="Grabherr M."/>
            <person name="Kleber M."/>
            <person name="Mauceli E."/>
            <person name="MacCallum I."/>
        </authorList>
    </citation>
    <scope>NUCLEOTIDE SEQUENCE [LARGE SCALE GENOMIC DNA]</scope>
    <source>
        <strain evidence="3">MSH-3 / Tucson 14011-0111.49</strain>
    </source>
</reference>